<dbReference type="AlphaFoldDB" id="A0A182NYG3"/>
<reference evidence="2" key="2">
    <citation type="submission" date="2020-05" db="UniProtKB">
        <authorList>
            <consortium name="EnsemblMetazoa"/>
        </authorList>
    </citation>
    <scope>IDENTIFICATION</scope>
    <source>
        <strain evidence="2">WRAIR2</strain>
    </source>
</reference>
<feature type="signal peptide" evidence="1">
    <location>
        <begin position="1"/>
        <end position="21"/>
    </location>
</feature>
<dbReference type="Proteomes" id="UP000075884">
    <property type="component" value="Unassembled WGS sequence"/>
</dbReference>
<protein>
    <submittedName>
        <fullName evidence="2">Uncharacterized protein</fullName>
    </submittedName>
</protein>
<proteinExistence type="predicted"/>
<dbReference type="VEuPathDB" id="VectorBase:ADIR014862"/>
<evidence type="ECO:0000313" key="2">
    <source>
        <dbReference type="EnsemblMetazoa" id="ADIR014862-PA"/>
    </source>
</evidence>
<keyword evidence="3" id="KW-1185">Reference proteome</keyword>
<name>A0A182NYG3_9DIPT</name>
<organism evidence="2 3">
    <name type="scientific">Anopheles dirus</name>
    <dbReference type="NCBI Taxonomy" id="7168"/>
    <lineage>
        <taxon>Eukaryota</taxon>
        <taxon>Metazoa</taxon>
        <taxon>Ecdysozoa</taxon>
        <taxon>Arthropoda</taxon>
        <taxon>Hexapoda</taxon>
        <taxon>Insecta</taxon>
        <taxon>Pterygota</taxon>
        <taxon>Neoptera</taxon>
        <taxon>Endopterygota</taxon>
        <taxon>Diptera</taxon>
        <taxon>Nematocera</taxon>
        <taxon>Culicoidea</taxon>
        <taxon>Culicidae</taxon>
        <taxon>Anophelinae</taxon>
        <taxon>Anopheles</taxon>
    </lineage>
</organism>
<reference evidence="3" key="1">
    <citation type="submission" date="2013-03" db="EMBL/GenBank/DDBJ databases">
        <title>The Genome Sequence of Anopheles dirus WRAIR2.</title>
        <authorList>
            <consortium name="The Broad Institute Genomics Platform"/>
            <person name="Neafsey D.E."/>
            <person name="Walton C."/>
            <person name="Walker B."/>
            <person name="Young S.K."/>
            <person name="Zeng Q."/>
            <person name="Gargeya S."/>
            <person name="Fitzgerald M."/>
            <person name="Haas B."/>
            <person name="Abouelleil A."/>
            <person name="Allen A.W."/>
            <person name="Alvarado L."/>
            <person name="Arachchi H.M."/>
            <person name="Berlin A.M."/>
            <person name="Chapman S.B."/>
            <person name="Gainer-Dewar J."/>
            <person name="Goldberg J."/>
            <person name="Griggs A."/>
            <person name="Gujja S."/>
            <person name="Hansen M."/>
            <person name="Howarth C."/>
            <person name="Imamovic A."/>
            <person name="Ireland A."/>
            <person name="Larimer J."/>
            <person name="McCowan C."/>
            <person name="Murphy C."/>
            <person name="Pearson M."/>
            <person name="Poon T.W."/>
            <person name="Priest M."/>
            <person name="Roberts A."/>
            <person name="Saif S."/>
            <person name="Shea T."/>
            <person name="Sisk P."/>
            <person name="Sykes S."/>
            <person name="Wortman J."/>
            <person name="Nusbaum C."/>
            <person name="Birren B."/>
        </authorList>
    </citation>
    <scope>NUCLEOTIDE SEQUENCE [LARGE SCALE GENOMIC DNA]</scope>
    <source>
        <strain evidence="3">WRAIR2</strain>
    </source>
</reference>
<evidence type="ECO:0000313" key="3">
    <source>
        <dbReference type="Proteomes" id="UP000075884"/>
    </source>
</evidence>
<accession>A0A182NYG3</accession>
<dbReference type="EnsemblMetazoa" id="ADIR014862-RA">
    <property type="protein sequence ID" value="ADIR014862-PA"/>
    <property type="gene ID" value="ADIR014862"/>
</dbReference>
<keyword evidence="1" id="KW-0732">Signal</keyword>
<feature type="chain" id="PRO_5008130574" evidence="1">
    <location>
        <begin position="22"/>
        <end position="54"/>
    </location>
</feature>
<evidence type="ECO:0000256" key="1">
    <source>
        <dbReference type="SAM" id="SignalP"/>
    </source>
</evidence>
<sequence length="54" mass="6238">MKLLLLTLLFAIIAFMGLSTAQQYTPEQIEEFEKICLQHEKPKDCWVTAVPPME</sequence>